<evidence type="ECO:0000313" key="2">
    <source>
        <dbReference type="EMBL" id="EFO81899.1"/>
    </source>
</evidence>
<organism evidence="2 3">
    <name type="scientific">Oscillochloris trichoides DG-6</name>
    <dbReference type="NCBI Taxonomy" id="765420"/>
    <lineage>
        <taxon>Bacteria</taxon>
        <taxon>Bacillati</taxon>
        <taxon>Chloroflexota</taxon>
        <taxon>Chloroflexia</taxon>
        <taxon>Chloroflexales</taxon>
        <taxon>Chloroflexineae</taxon>
        <taxon>Oscillochloridaceae</taxon>
        <taxon>Oscillochloris</taxon>
    </lineage>
</organism>
<feature type="region of interest" description="Disordered" evidence="1">
    <location>
        <begin position="142"/>
        <end position="173"/>
    </location>
</feature>
<evidence type="ECO:0000313" key="3">
    <source>
        <dbReference type="Proteomes" id="UP000054010"/>
    </source>
</evidence>
<comment type="caution">
    <text evidence="2">The sequence shown here is derived from an EMBL/GenBank/DDBJ whole genome shotgun (WGS) entry which is preliminary data.</text>
</comment>
<dbReference type="EMBL" id="ADVR01000004">
    <property type="protein sequence ID" value="EFO81899.1"/>
    <property type="molecule type" value="Genomic_DNA"/>
</dbReference>
<accession>E1IAE5</accession>
<dbReference type="Proteomes" id="UP000054010">
    <property type="component" value="Unassembled WGS sequence"/>
</dbReference>
<reference evidence="2 3" key="1">
    <citation type="journal article" date="2011" name="J. Bacteriol.">
        <title>Draft genome sequence of the anoxygenic filamentous phototrophic bacterium Oscillochloris trichoides subsp. DG-6.</title>
        <authorList>
            <person name="Kuznetsov B.B."/>
            <person name="Ivanovsky R.N."/>
            <person name="Keppen O.I."/>
            <person name="Sukhacheva M.V."/>
            <person name="Bumazhkin B.K."/>
            <person name="Patutina E.O."/>
            <person name="Beletsky A.V."/>
            <person name="Mardanov A.V."/>
            <person name="Baslerov R.V."/>
            <person name="Panteleeva A.N."/>
            <person name="Kolganova T.V."/>
            <person name="Ravin N.V."/>
            <person name="Skryabin K.G."/>
        </authorList>
    </citation>
    <scope>NUCLEOTIDE SEQUENCE [LARGE SCALE GENOMIC DNA]</scope>
    <source>
        <strain evidence="2 3">DG-6</strain>
    </source>
</reference>
<sequence length="173" mass="18956">MRDGTLPVPKASNPPGGLKPYRSAATKHHCRVPKASNPPGGLKLRRSGAPEQGRDCSESLKSARRIETTHFYASSSIDLGSESLKSARRIETRQFCARVRWNGVVPKASNPPGGLKLYTAYPVGMFSQKCSESLKSARRIETMPGTQKRRRCCERSSESLKSARRIETPLAGS</sequence>
<keyword evidence="3" id="KW-1185">Reference proteome</keyword>
<dbReference type="HOGENOM" id="CLU_1546103_0_0_0"/>
<evidence type="ECO:0000256" key="1">
    <source>
        <dbReference type="SAM" id="MobiDB-lite"/>
    </source>
</evidence>
<protein>
    <submittedName>
        <fullName evidence="2">Uncharacterized protein</fullName>
    </submittedName>
</protein>
<gene>
    <name evidence="2" type="ORF">OSCT_0296</name>
</gene>
<name>E1IAE5_9CHLR</name>
<feature type="region of interest" description="Disordered" evidence="1">
    <location>
        <begin position="1"/>
        <end position="58"/>
    </location>
</feature>
<dbReference type="AlphaFoldDB" id="E1IAE5"/>
<proteinExistence type="predicted"/>